<keyword evidence="3" id="KW-0489">Methyltransferase</keyword>
<evidence type="ECO:0000256" key="4">
    <source>
        <dbReference type="ARBA" id="ARBA00022679"/>
    </source>
</evidence>
<dbReference type="HOGENOM" id="CLU_020840_8_2_1"/>
<dbReference type="SUPFAM" id="SSF82199">
    <property type="entry name" value="SET domain"/>
    <property type="match status" value="1"/>
</dbReference>
<dbReference type="GO" id="GO:0008270">
    <property type="term" value="F:zinc ion binding"/>
    <property type="evidence" value="ECO:0007669"/>
    <property type="project" value="InterPro"/>
</dbReference>
<dbReference type="OrthoDB" id="308383at2759"/>
<keyword evidence="4" id="KW-0808">Transferase</keyword>
<evidence type="ECO:0000313" key="12">
    <source>
        <dbReference type="Proteomes" id="UP000016930"/>
    </source>
</evidence>
<sequence>MARPLYEPSPPPEEDWGDETSVWPVKRVVDEYIDAFGVKKYEIKWDDWSRPDGTNTTWETALIGNEEVIADWKARQAERRRRLAQHDIYVPVGHIPGQLFHEARTVENSRAYEERLRESRRRNVRGLYEGWDNIKRLGSDDDDNENEHDDDDDDDYDDAELGRRQDNVSDEGQDDDGDVHMAPADSTDEDPNDLRRSSSPEDRSRPPPLDRGGPRSQFHPTVARNTLRRLPVSSSSDDSEGTAPANAYSSRPTRASRNHTPASSSTAVSRSTPTTSRPTKPLPKRAARTVLQGEWQKAALEVGAAPISIVNDVNDEEIPPLPGGFRYCERKYVRAPDVPQSAEAMNLLVMCDCDDLCMNAQICQCQDPSDLFNDFEEREFAYDTQGRFKFNVPSGVDVIECNKSCVCPRLCPNRVAQLPRDVPLEIFRTTDRGWGVRSTVSIPAGKVIGIYTGELIRRDEADIRVEHRSYIFDLDMHEGPNHDIDESQRFSVDSYAVGNWSRFLNHSCEPNLKVYPVVWDTIPEANQPYLAFAATQAVGARTEFTIDYNPDAASRYKKGKIVAGG</sequence>
<dbReference type="InterPro" id="IPR001214">
    <property type="entry name" value="SET_dom"/>
</dbReference>
<keyword evidence="2" id="KW-0158">Chromosome</keyword>
<feature type="compositionally biased region" description="Polar residues" evidence="8">
    <location>
        <begin position="247"/>
        <end position="259"/>
    </location>
</feature>
<keyword evidence="12" id="KW-1185">Reference proteome</keyword>
<dbReference type="GO" id="GO:0042054">
    <property type="term" value="F:histone methyltransferase activity"/>
    <property type="evidence" value="ECO:0007669"/>
    <property type="project" value="InterPro"/>
</dbReference>
<dbReference type="Pfam" id="PF05033">
    <property type="entry name" value="Pre-SET"/>
    <property type="match status" value="1"/>
</dbReference>
<feature type="compositionally biased region" description="Acidic residues" evidence="8">
    <location>
        <begin position="140"/>
        <end position="159"/>
    </location>
</feature>
<feature type="compositionally biased region" description="Low complexity" evidence="8">
    <location>
        <begin position="260"/>
        <end position="279"/>
    </location>
</feature>
<feature type="compositionally biased region" description="Basic and acidic residues" evidence="8">
    <location>
        <begin position="192"/>
        <end position="205"/>
    </location>
</feature>
<dbReference type="GO" id="GO:0005694">
    <property type="term" value="C:chromosome"/>
    <property type="evidence" value="ECO:0007669"/>
    <property type="project" value="UniProtKB-SubCell"/>
</dbReference>
<dbReference type="InterPro" id="IPR050973">
    <property type="entry name" value="H3K9_Histone-Lys_N-MTase"/>
</dbReference>
<proteinExistence type="predicted"/>
<evidence type="ECO:0000256" key="6">
    <source>
        <dbReference type="ARBA" id="ARBA00022723"/>
    </source>
</evidence>
<dbReference type="PANTHER" id="PTHR46223">
    <property type="entry name" value="HISTONE-LYSINE N-METHYLTRANSFERASE SUV39H"/>
    <property type="match status" value="1"/>
</dbReference>
<feature type="compositionally biased region" description="Acidic residues" evidence="8">
    <location>
        <begin position="168"/>
        <end position="177"/>
    </location>
</feature>
<dbReference type="InterPro" id="IPR046341">
    <property type="entry name" value="SET_dom_sf"/>
</dbReference>
<keyword evidence="6" id="KW-0479">Metal-binding</keyword>
<dbReference type="GO" id="GO:0032259">
    <property type="term" value="P:methylation"/>
    <property type="evidence" value="ECO:0007669"/>
    <property type="project" value="UniProtKB-KW"/>
</dbReference>
<dbReference type="SMART" id="SM00317">
    <property type="entry name" value="SET"/>
    <property type="match status" value="1"/>
</dbReference>
<dbReference type="EMBL" id="KB445791">
    <property type="protein sequence ID" value="EMD41544.1"/>
    <property type="molecule type" value="Genomic_DNA"/>
</dbReference>
<dbReference type="Gene3D" id="2.170.270.10">
    <property type="entry name" value="SET domain"/>
    <property type="match status" value="1"/>
</dbReference>
<feature type="domain" description="Pre-SET" evidence="10">
    <location>
        <begin position="349"/>
        <end position="419"/>
    </location>
</feature>
<dbReference type="PANTHER" id="PTHR46223:SF3">
    <property type="entry name" value="HISTONE-LYSINE N-METHYLTRANSFERASE SET-23"/>
    <property type="match status" value="1"/>
</dbReference>
<dbReference type="PROSITE" id="PS50280">
    <property type="entry name" value="SET"/>
    <property type="match status" value="1"/>
</dbReference>
<feature type="region of interest" description="Disordered" evidence="8">
    <location>
        <begin position="133"/>
        <end position="286"/>
    </location>
</feature>
<dbReference type="AlphaFoldDB" id="M2PXE9"/>
<protein>
    <recommendedName>
        <fullName evidence="13">SET domain-containing protein</fullName>
    </recommendedName>
</protein>
<dbReference type="InterPro" id="IPR007728">
    <property type="entry name" value="Pre-SET_dom"/>
</dbReference>
<dbReference type="Proteomes" id="UP000016930">
    <property type="component" value="Unassembled WGS sequence"/>
</dbReference>
<evidence type="ECO:0000256" key="1">
    <source>
        <dbReference type="ARBA" id="ARBA00004286"/>
    </source>
</evidence>
<organism evidence="11 12">
    <name type="scientific">Ceriporiopsis subvermispora (strain B)</name>
    <name type="common">White-rot fungus</name>
    <name type="synonym">Gelatoporia subvermispora</name>
    <dbReference type="NCBI Taxonomy" id="914234"/>
    <lineage>
        <taxon>Eukaryota</taxon>
        <taxon>Fungi</taxon>
        <taxon>Dikarya</taxon>
        <taxon>Basidiomycota</taxon>
        <taxon>Agaricomycotina</taxon>
        <taxon>Agaricomycetes</taxon>
        <taxon>Polyporales</taxon>
        <taxon>Gelatoporiaceae</taxon>
        <taxon>Gelatoporia</taxon>
    </lineage>
</organism>
<evidence type="ECO:0000256" key="3">
    <source>
        <dbReference type="ARBA" id="ARBA00022603"/>
    </source>
</evidence>
<evidence type="ECO:0000256" key="8">
    <source>
        <dbReference type="SAM" id="MobiDB-lite"/>
    </source>
</evidence>
<evidence type="ECO:0000313" key="11">
    <source>
        <dbReference type="EMBL" id="EMD41544.1"/>
    </source>
</evidence>
<keyword evidence="5" id="KW-0949">S-adenosyl-L-methionine</keyword>
<dbReference type="GO" id="GO:0005634">
    <property type="term" value="C:nucleus"/>
    <property type="evidence" value="ECO:0007669"/>
    <property type="project" value="InterPro"/>
</dbReference>
<evidence type="ECO:0000256" key="7">
    <source>
        <dbReference type="ARBA" id="ARBA00022833"/>
    </source>
</evidence>
<keyword evidence="7" id="KW-0862">Zinc</keyword>
<dbReference type="PROSITE" id="PS50867">
    <property type="entry name" value="PRE_SET"/>
    <property type="match status" value="1"/>
</dbReference>
<evidence type="ECO:0008006" key="13">
    <source>
        <dbReference type="Google" id="ProtNLM"/>
    </source>
</evidence>
<evidence type="ECO:0000259" key="10">
    <source>
        <dbReference type="PROSITE" id="PS50867"/>
    </source>
</evidence>
<feature type="domain" description="SET" evidence="9">
    <location>
        <begin position="422"/>
        <end position="549"/>
    </location>
</feature>
<comment type="subcellular location">
    <subcellularLocation>
        <location evidence="1">Chromosome</location>
    </subcellularLocation>
</comment>
<name>M2PXE9_CERS8</name>
<evidence type="ECO:0000256" key="5">
    <source>
        <dbReference type="ARBA" id="ARBA00022691"/>
    </source>
</evidence>
<dbReference type="STRING" id="914234.M2PXE9"/>
<reference evidence="11 12" key="1">
    <citation type="journal article" date="2012" name="Proc. Natl. Acad. Sci. U.S.A.">
        <title>Comparative genomics of Ceriporiopsis subvermispora and Phanerochaete chrysosporium provide insight into selective ligninolysis.</title>
        <authorList>
            <person name="Fernandez-Fueyo E."/>
            <person name="Ruiz-Duenas F.J."/>
            <person name="Ferreira P."/>
            <person name="Floudas D."/>
            <person name="Hibbett D.S."/>
            <person name="Canessa P."/>
            <person name="Larrondo L.F."/>
            <person name="James T.Y."/>
            <person name="Seelenfreund D."/>
            <person name="Lobos S."/>
            <person name="Polanco R."/>
            <person name="Tello M."/>
            <person name="Honda Y."/>
            <person name="Watanabe T."/>
            <person name="Watanabe T."/>
            <person name="Ryu J.S."/>
            <person name="Kubicek C.P."/>
            <person name="Schmoll M."/>
            <person name="Gaskell J."/>
            <person name="Hammel K.E."/>
            <person name="St John F.J."/>
            <person name="Vanden Wymelenberg A."/>
            <person name="Sabat G."/>
            <person name="Splinter BonDurant S."/>
            <person name="Syed K."/>
            <person name="Yadav J.S."/>
            <person name="Doddapaneni H."/>
            <person name="Subramanian V."/>
            <person name="Lavin J.L."/>
            <person name="Oguiza J.A."/>
            <person name="Perez G."/>
            <person name="Pisabarro A.G."/>
            <person name="Ramirez L."/>
            <person name="Santoyo F."/>
            <person name="Master E."/>
            <person name="Coutinho P.M."/>
            <person name="Henrissat B."/>
            <person name="Lombard V."/>
            <person name="Magnuson J.K."/>
            <person name="Kuees U."/>
            <person name="Hori C."/>
            <person name="Igarashi K."/>
            <person name="Samejima M."/>
            <person name="Held B.W."/>
            <person name="Barry K.W."/>
            <person name="LaButti K.M."/>
            <person name="Lapidus A."/>
            <person name="Lindquist E.A."/>
            <person name="Lucas S.M."/>
            <person name="Riley R."/>
            <person name="Salamov A.A."/>
            <person name="Hoffmeister D."/>
            <person name="Schwenk D."/>
            <person name="Hadar Y."/>
            <person name="Yarden O."/>
            <person name="de Vries R.P."/>
            <person name="Wiebenga A."/>
            <person name="Stenlid J."/>
            <person name="Eastwood D."/>
            <person name="Grigoriev I.V."/>
            <person name="Berka R.M."/>
            <person name="Blanchette R.A."/>
            <person name="Kersten P."/>
            <person name="Martinez A.T."/>
            <person name="Vicuna R."/>
            <person name="Cullen D."/>
        </authorList>
    </citation>
    <scope>NUCLEOTIDE SEQUENCE [LARGE SCALE GENOMIC DNA]</scope>
    <source>
        <strain evidence="11 12">B</strain>
    </source>
</reference>
<dbReference type="Pfam" id="PF00856">
    <property type="entry name" value="SET"/>
    <property type="match status" value="1"/>
</dbReference>
<dbReference type="SMART" id="SM00468">
    <property type="entry name" value="PreSET"/>
    <property type="match status" value="1"/>
</dbReference>
<accession>M2PXE9</accession>
<gene>
    <name evidence="11" type="ORF">CERSUDRAFT_90112</name>
</gene>
<evidence type="ECO:0000256" key="2">
    <source>
        <dbReference type="ARBA" id="ARBA00022454"/>
    </source>
</evidence>
<evidence type="ECO:0000259" key="9">
    <source>
        <dbReference type="PROSITE" id="PS50280"/>
    </source>
</evidence>